<dbReference type="Proteomes" id="UP000619743">
    <property type="component" value="Unassembled WGS sequence"/>
</dbReference>
<feature type="compositionally biased region" description="Low complexity" evidence="2">
    <location>
        <begin position="35"/>
        <end position="46"/>
    </location>
</feature>
<feature type="compositionally biased region" description="Polar residues" evidence="2">
    <location>
        <begin position="47"/>
        <end position="57"/>
    </location>
</feature>
<dbReference type="InterPro" id="IPR003715">
    <property type="entry name" value="Poly_export_N"/>
</dbReference>
<gene>
    <name evidence="5" type="ORF">GCM10011369_20390</name>
</gene>
<keyword evidence="6" id="KW-1185">Reference proteome</keyword>
<evidence type="ECO:0000256" key="1">
    <source>
        <dbReference type="ARBA" id="ARBA00022729"/>
    </source>
</evidence>
<protein>
    <submittedName>
        <fullName evidence="5">Capreomycidine hydroxylase</fullName>
    </submittedName>
</protein>
<reference evidence="6" key="1">
    <citation type="journal article" date="2019" name="Int. J. Syst. Evol. Microbiol.">
        <title>The Global Catalogue of Microorganisms (GCM) 10K type strain sequencing project: providing services to taxonomists for standard genome sequencing and annotation.</title>
        <authorList>
            <consortium name="The Broad Institute Genomics Platform"/>
            <consortium name="The Broad Institute Genome Sequencing Center for Infectious Disease"/>
            <person name="Wu L."/>
            <person name="Ma J."/>
        </authorList>
    </citation>
    <scope>NUCLEOTIDE SEQUENCE [LARGE SCALE GENOMIC DNA]</scope>
    <source>
        <strain evidence="6">CGMCC 1.10130</strain>
    </source>
</reference>
<evidence type="ECO:0000256" key="3">
    <source>
        <dbReference type="SAM" id="SignalP"/>
    </source>
</evidence>
<feature type="chain" id="PRO_5035327436" evidence="3">
    <location>
        <begin position="24"/>
        <end position="611"/>
    </location>
</feature>
<proteinExistence type="predicted"/>
<dbReference type="InterPro" id="IPR049712">
    <property type="entry name" value="Poly_export"/>
</dbReference>
<feature type="region of interest" description="Disordered" evidence="2">
    <location>
        <begin position="34"/>
        <end position="57"/>
    </location>
</feature>
<evidence type="ECO:0000256" key="2">
    <source>
        <dbReference type="SAM" id="MobiDB-lite"/>
    </source>
</evidence>
<dbReference type="Gene3D" id="3.10.560.10">
    <property type="entry name" value="Outer membrane lipoprotein wza domain like"/>
    <property type="match status" value="2"/>
</dbReference>
<dbReference type="Pfam" id="PF02563">
    <property type="entry name" value="Poly_export"/>
    <property type="match status" value="1"/>
</dbReference>
<dbReference type="PANTHER" id="PTHR33619:SF3">
    <property type="entry name" value="POLYSACCHARIDE EXPORT PROTEIN GFCE-RELATED"/>
    <property type="match status" value="1"/>
</dbReference>
<dbReference type="OrthoDB" id="9808948at2"/>
<dbReference type="AlphaFoldDB" id="A0A8J2U5J8"/>
<feature type="signal peptide" evidence="3">
    <location>
        <begin position="1"/>
        <end position="23"/>
    </location>
</feature>
<evidence type="ECO:0000259" key="4">
    <source>
        <dbReference type="Pfam" id="PF02563"/>
    </source>
</evidence>
<accession>A0A8J2U5J8</accession>
<evidence type="ECO:0000313" key="5">
    <source>
        <dbReference type="EMBL" id="GGA78419.1"/>
    </source>
</evidence>
<sequence>MRPYRSQALLATLLLIVVGPLQAQTLTPDQIATLQQQQREQGNSSQTGLQGPQANFTNGLLNQDLNQQVTTNQTLQQGQYQNSARQGVMLPGEQRIEMLLPPSELGVPAPYGANLFAGGYESERIDGLNDDYLIAAGDKINIWMWGAVNFSQIVTVDNQGNIFIPNIGPIMVANTRASQVNALVTQQIKRIYQKNVQVYVNLLTATPVSVYLAGPVVRPGQYAGMASDSILYFLKRAGGIDADRGSYRHIKVLRNGKAVVRFDLYDFMRNGQLPGFTFKDKDVILVEAQGATVTVVEGARNPFRFEFANEFASGQELATYARPLAKISHVGVIGTRNDGPFSVYIPYQEFAQFQLSDGDRLMFNDDWDPEIYDVQVSGSHLGPSYYTVRKQTRLYDLLSHIEIDPVLTDFKNIYVLRQSVAQKQKEMIDQSLDRLERSVYTAPVQSTGEGSIRAQEAALVTDFVRRAKQIQPLGKVIVSEHGKIANILLEQGDEIVIPQKSDLVHIGGEVLMPQSVVFNDQASIEDYVAWAGGYTERANYERILIVHANGLSSFVGDGSNHWMAGSSPRVELKPGDQILVLPKIDAKTLQAVKDITQIVYQIAIAANVVLD</sequence>
<dbReference type="RefSeq" id="WP_087505712.1">
    <property type="nucleotide sequence ID" value="NZ_BMDX01000009.1"/>
</dbReference>
<evidence type="ECO:0000313" key="6">
    <source>
        <dbReference type="Proteomes" id="UP000619743"/>
    </source>
</evidence>
<dbReference type="EMBL" id="BMDX01000009">
    <property type="protein sequence ID" value="GGA78419.1"/>
    <property type="molecule type" value="Genomic_DNA"/>
</dbReference>
<keyword evidence="1 3" id="KW-0732">Signal</keyword>
<dbReference type="GO" id="GO:0015159">
    <property type="term" value="F:polysaccharide transmembrane transporter activity"/>
    <property type="evidence" value="ECO:0007669"/>
    <property type="project" value="InterPro"/>
</dbReference>
<dbReference type="PANTHER" id="PTHR33619">
    <property type="entry name" value="POLYSACCHARIDE EXPORT PROTEIN GFCE-RELATED"/>
    <property type="match status" value="1"/>
</dbReference>
<feature type="domain" description="Polysaccharide export protein N-terminal" evidence="4">
    <location>
        <begin position="129"/>
        <end position="202"/>
    </location>
</feature>
<organism evidence="5 6">
    <name type="scientific">Neiella marina</name>
    <dbReference type="NCBI Taxonomy" id="508461"/>
    <lineage>
        <taxon>Bacteria</taxon>
        <taxon>Pseudomonadati</taxon>
        <taxon>Pseudomonadota</taxon>
        <taxon>Gammaproteobacteria</taxon>
        <taxon>Alteromonadales</taxon>
        <taxon>Echinimonadaceae</taxon>
        <taxon>Neiella</taxon>
    </lineage>
</organism>
<name>A0A8J2U5J8_9GAMM</name>
<comment type="caution">
    <text evidence="5">The sequence shown here is derived from an EMBL/GenBank/DDBJ whole genome shotgun (WGS) entry which is preliminary data.</text>
</comment>